<dbReference type="EMBL" id="LHQQ01000049">
    <property type="protein sequence ID" value="KOS45081.1"/>
    <property type="molecule type" value="Genomic_DNA"/>
</dbReference>
<accession>A0A0M8PC40</accession>
<name>A0A0M8PC40_9EURO</name>
<comment type="caution">
    <text evidence="1">The sequence shown here is derived from an EMBL/GenBank/DDBJ whole genome shotgun (WGS) entry which is preliminary data.</text>
</comment>
<evidence type="ECO:0000313" key="2">
    <source>
        <dbReference type="Proteomes" id="UP000037696"/>
    </source>
</evidence>
<proteinExistence type="predicted"/>
<protein>
    <submittedName>
        <fullName evidence="1">Uncharacterized protein</fullName>
    </submittedName>
</protein>
<evidence type="ECO:0000313" key="1">
    <source>
        <dbReference type="EMBL" id="KOS45081.1"/>
    </source>
</evidence>
<keyword evidence="2" id="KW-1185">Reference proteome</keyword>
<dbReference type="Proteomes" id="UP000037696">
    <property type="component" value="Unassembled WGS sequence"/>
</dbReference>
<sequence>MERFGPLFADMVVEFHPFLDITDVRAAAVALWCIHCFSLGRILCEDLHSSRQETPKPFRRGIEAYHCHRIRGRRPHLPWRYAWNCGPESGHRI</sequence>
<reference evidence="1 2" key="1">
    <citation type="submission" date="2015-08" db="EMBL/GenBank/DDBJ databases">
        <title>Genome sequencing of Penicillium nordicum.</title>
        <authorList>
            <person name="Nguyen H.D."/>
            <person name="Seifert K.A."/>
        </authorList>
    </citation>
    <scope>NUCLEOTIDE SEQUENCE [LARGE SCALE GENOMIC DNA]</scope>
    <source>
        <strain evidence="1 2">DAOMC 185683</strain>
    </source>
</reference>
<dbReference type="AlphaFoldDB" id="A0A0M8PC40"/>
<gene>
    <name evidence="1" type="ORF">ACN38_g3956</name>
</gene>
<organism evidence="1 2">
    <name type="scientific">Penicillium nordicum</name>
    <dbReference type="NCBI Taxonomy" id="229535"/>
    <lineage>
        <taxon>Eukaryota</taxon>
        <taxon>Fungi</taxon>
        <taxon>Dikarya</taxon>
        <taxon>Ascomycota</taxon>
        <taxon>Pezizomycotina</taxon>
        <taxon>Eurotiomycetes</taxon>
        <taxon>Eurotiomycetidae</taxon>
        <taxon>Eurotiales</taxon>
        <taxon>Aspergillaceae</taxon>
        <taxon>Penicillium</taxon>
    </lineage>
</organism>